<evidence type="ECO:0000313" key="2">
    <source>
        <dbReference type="Proteomes" id="UP001433268"/>
    </source>
</evidence>
<dbReference type="Proteomes" id="UP001433268">
    <property type="component" value="Unassembled WGS sequence"/>
</dbReference>
<dbReference type="GeneID" id="92038291"/>
<proteinExistence type="predicted"/>
<accession>A0ABR1XC74</accession>
<keyword evidence="2" id="KW-1185">Reference proteome</keyword>
<gene>
    <name evidence="1" type="ORF">PG997_000916</name>
</gene>
<name>A0ABR1XC74_9PEZI</name>
<comment type="caution">
    <text evidence="1">The sequence shown here is derived from an EMBL/GenBank/DDBJ whole genome shotgun (WGS) entry which is preliminary data.</text>
</comment>
<protein>
    <submittedName>
        <fullName evidence="1">Uncharacterized protein</fullName>
    </submittedName>
</protein>
<organism evidence="1 2">
    <name type="scientific">Apiospora hydei</name>
    <dbReference type="NCBI Taxonomy" id="1337664"/>
    <lineage>
        <taxon>Eukaryota</taxon>
        <taxon>Fungi</taxon>
        <taxon>Dikarya</taxon>
        <taxon>Ascomycota</taxon>
        <taxon>Pezizomycotina</taxon>
        <taxon>Sordariomycetes</taxon>
        <taxon>Xylariomycetidae</taxon>
        <taxon>Amphisphaeriales</taxon>
        <taxon>Apiosporaceae</taxon>
        <taxon>Apiospora</taxon>
    </lineage>
</organism>
<dbReference type="RefSeq" id="XP_066675004.1">
    <property type="nucleotide sequence ID" value="XM_066805231.1"/>
</dbReference>
<evidence type="ECO:0000313" key="1">
    <source>
        <dbReference type="EMBL" id="KAK8094231.1"/>
    </source>
</evidence>
<dbReference type="EMBL" id="JAQQWN010000002">
    <property type="protein sequence ID" value="KAK8094231.1"/>
    <property type="molecule type" value="Genomic_DNA"/>
</dbReference>
<reference evidence="1 2" key="1">
    <citation type="submission" date="2023-01" db="EMBL/GenBank/DDBJ databases">
        <title>Analysis of 21 Apiospora genomes using comparative genomics revels a genus with tremendous synthesis potential of carbohydrate active enzymes and secondary metabolites.</title>
        <authorList>
            <person name="Sorensen T."/>
        </authorList>
    </citation>
    <scope>NUCLEOTIDE SEQUENCE [LARGE SCALE GENOMIC DNA]</scope>
    <source>
        <strain evidence="1 2">CBS 114990</strain>
    </source>
</reference>
<sequence>MAAQDTRNGQIGSTDQATTAAAAATITCTNTCCTCAAERPEVKVVHDHTYSLQRYLNPQSSSSSNSLHDHNLRPSLGFRAQMTELQSRERMATVIVALVEKLPKSKA</sequence>